<dbReference type="RefSeq" id="WP_285567532.1">
    <property type="nucleotide sequence ID" value="NZ_BSTK01000002.1"/>
</dbReference>
<sequence>MPGLDVDRVAQIVAGETEDPGVRGSGYLVCRRMVLTAAHVVTPDARVRVRFVADDGTTRLEPGQVVFHEEAVDVAVIRLDTGQEVEPVRYGRIPEPSPVEAVGFPRFRLRSHKDSDGRFRDTRHARGTAHPASWRREGGLEIIVDPPARDPNPRRSPWEGMSGAAIWSVGHLVGVVSEHRLGDALNTLTGSRVDRWYTELEYKRLKRLHNLIGLPLERARLTTITPHVLSLNAYLDAGVRAADEHPRPGLVAPGLREVYLPQDLRPYGLRDGSDGSLAGSLLDLGGDAVVVAGPGGGKSSMLRMLLVEGVSRWRRGHPDGEVPVLVQAADLAGPAPLPSALAAAVARDLAPFGLTAPLAGDFFQDPPRPGGRWLILVDGLDEIVDPETRRRVLRTLASASSPARRFVLCTRPLPDHELDVAGDRVRRYDLRPLGADQLDEFCERWLGATGAGDPAAAARTFTTALDRAGVRGLARTPLMATMLLGLHVSDSSAPLPTGRSGVFARFVELLSERFHARGPGGIHAQTRAALERYGPEVLRVAETAVARIPDVVEELAVRQNRADDVNAARFVAAALVRPEPVAEAVWDDFVRDAVRRTGLLVGDDLRFFHRTLVEFLAARHVAKDEAAHAAALREELAAVQRRIRATGYLSVPAAAPEASYLGFLLDARETPRSAVRTLNHLATGRSLQGCEFIADLARLGTALPPRTVHEASRNLRRLVRRKRAYSLMHRARAAAALAELGGDGASDALADMYAEPDGLGPRGRKTVDDEWRFSDAIRCFGSELPRGFIALRLAERGDPRGIPLLMAMTRDTYLLPFTRVHSAGALADLGHPDAGEILHGLATDPTIDNTHRALAARLLGVKLDDRRAVSVLLTMARDEDLPPFVRMRAAFGLARLGENRGVSILVAATRRKTLQEAPLPGYSKLQAARYLARLGDRRALGILDAVSRDDTVAPLVRRRAGTVRKRVAARNYFDLPLEQRVVDELTGGRVRRRLVPLLARPAWVLLPFFIRRYGRDIDAMFDDAGPADVPEDAGGANEHAISR</sequence>
<dbReference type="Proteomes" id="UP001165074">
    <property type="component" value="Unassembled WGS sequence"/>
</dbReference>
<dbReference type="SUPFAM" id="SSF48371">
    <property type="entry name" value="ARM repeat"/>
    <property type="match status" value="1"/>
</dbReference>
<dbReference type="InterPro" id="IPR009003">
    <property type="entry name" value="Peptidase_S1_PA"/>
</dbReference>
<dbReference type="Gene3D" id="2.40.10.10">
    <property type="entry name" value="Trypsin-like serine proteases"/>
    <property type="match status" value="1"/>
</dbReference>
<proteinExistence type="predicted"/>
<evidence type="ECO:0000313" key="2">
    <source>
        <dbReference type="Proteomes" id="UP001165074"/>
    </source>
</evidence>
<accession>A0A9W6VXI8</accession>
<dbReference type="InterPro" id="IPR027417">
    <property type="entry name" value="P-loop_NTPase"/>
</dbReference>
<dbReference type="SMART" id="SM00567">
    <property type="entry name" value="EZ_HEAT"/>
    <property type="match status" value="5"/>
</dbReference>
<dbReference type="AlphaFoldDB" id="A0A9W6VXI8"/>
<dbReference type="EMBL" id="BSTK01000002">
    <property type="protein sequence ID" value="GLY83289.1"/>
    <property type="molecule type" value="Genomic_DNA"/>
</dbReference>
<dbReference type="Pfam" id="PF13365">
    <property type="entry name" value="Trypsin_2"/>
    <property type="match status" value="1"/>
</dbReference>
<dbReference type="Pfam" id="PF13646">
    <property type="entry name" value="HEAT_2"/>
    <property type="match status" value="1"/>
</dbReference>
<dbReference type="InterPro" id="IPR004155">
    <property type="entry name" value="PBS_lyase_HEAT"/>
</dbReference>
<comment type="caution">
    <text evidence="1">The sequence shown here is derived from an EMBL/GenBank/DDBJ whole genome shotgun (WGS) entry which is preliminary data.</text>
</comment>
<evidence type="ECO:0008006" key="3">
    <source>
        <dbReference type="Google" id="ProtNLM"/>
    </source>
</evidence>
<dbReference type="Gene3D" id="3.40.50.300">
    <property type="entry name" value="P-loop containing nucleotide triphosphate hydrolases"/>
    <property type="match status" value="1"/>
</dbReference>
<dbReference type="InterPro" id="IPR016024">
    <property type="entry name" value="ARM-type_fold"/>
</dbReference>
<name>A0A9W6VXI8_9ACTN</name>
<protein>
    <recommendedName>
        <fullName evidence="3">NACHT domain-containing protein</fullName>
    </recommendedName>
</protein>
<dbReference type="InterPro" id="IPR043504">
    <property type="entry name" value="Peptidase_S1_PA_chymotrypsin"/>
</dbReference>
<reference evidence="1" key="1">
    <citation type="submission" date="2023-03" db="EMBL/GenBank/DDBJ databases">
        <title>Actinoallomurus iriomotensis NBRC 103684.</title>
        <authorList>
            <person name="Ichikawa N."/>
            <person name="Sato H."/>
            <person name="Tonouchi N."/>
        </authorList>
    </citation>
    <scope>NUCLEOTIDE SEQUENCE</scope>
    <source>
        <strain evidence="1">NBRC 103684</strain>
    </source>
</reference>
<keyword evidence="2" id="KW-1185">Reference proteome</keyword>
<organism evidence="1 2">
    <name type="scientific">Actinoallomurus iriomotensis</name>
    <dbReference type="NCBI Taxonomy" id="478107"/>
    <lineage>
        <taxon>Bacteria</taxon>
        <taxon>Bacillati</taxon>
        <taxon>Actinomycetota</taxon>
        <taxon>Actinomycetes</taxon>
        <taxon>Streptosporangiales</taxon>
        <taxon>Thermomonosporaceae</taxon>
        <taxon>Actinoallomurus</taxon>
    </lineage>
</organism>
<dbReference type="Gene3D" id="1.25.10.10">
    <property type="entry name" value="Leucine-rich Repeat Variant"/>
    <property type="match status" value="1"/>
</dbReference>
<evidence type="ECO:0000313" key="1">
    <source>
        <dbReference type="EMBL" id="GLY83289.1"/>
    </source>
</evidence>
<dbReference type="InterPro" id="IPR011989">
    <property type="entry name" value="ARM-like"/>
</dbReference>
<dbReference type="SUPFAM" id="SSF50494">
    <property type="entry name" value="Trypsin-like serine proteases"/>
    <property type="match status" value="1"/>
</dbReference>
<gene>
    <name evidence="1" type="ORF">Airi02_012190</name>
</gene>